<dbReference type="Proteomes" id="UP000026922">
    <property type="component" value="Unassembled WGS sequence"/>
</dbReference>
<gene>
    <name evidence="1" type="ORF">K737_300385</name>
</gene>
<proteinExistence type="predicted"/>
<sequence length="128" mass="15059">MRFFYAYIFIAIFTGSKGYCDTISDHLLAPVTCKDILFVAMPLALDKDGDRIRMQCYTLCMSIEILKDKLSRLKKEKDRRILIESINCIEKLSKVAIMAFRAHYFVFGPMKFREFICEKQLSNEKNRH</sequence>
<accession>A0A061JGJ4</accession>
<dbReference type="EMBL" id="ARPM03000100">
    <property type="protein sequence ID" value="ETZ05180.1"/>
    <property type="molecule type" value="Genomic_DNA"/>
</dbReference>
<keyword evidence="2" id="KW-1185">Reference proteome</keyword>
<dbReference type="AlphaFoldDB" id="A0A061JGJ4"/>
<organism evidence="1 2">
    <name type="scientific">Holospora undulata HU1</name>
    <dbReference type="NCBI Taxonomy" id="1321371"/>
    <lineage>
        <taxon>Bacteria</taxon>
        <taxon>Pseudomonadati</taxon>
        <taxon>Pseudomonadota</taxon>
        <taxon>Alphaproteobacteria</taxon>
        <taxon>Holosporales</taxon>
        <taxon>Holosporaceae</taxon>
        <taxon>Holospora</taxon>
    </lineage>
</organism>
<protein>
    <submittedName>
        <fullName evidence="1">Uncharacterized protein</fullName>
    </submittedName>
</protein>
<reference evidence="1 2" key="1">
    <citation type="journal article" date="2013" name="Genome Announc.">
        <title>Draft Genome Sequence of Holospora undulata Strain HU1, a Micronucleus-Specific Symbiont of the Ciliate Paramecium caudatum.</title>
        <authorList>
            <person name="Dohra H."/>
            <person name="Suzuki H."/>
            <person name="Suzuki T."/>
            <person name="Tanaka K."/>
            <person name="Fujishima M."/>
        </authorList>
    </citation>
    <scope>NUCLEOTIDE SEQUENCE [LARGE SCALE GENOMIC DNA]</scope>
    <source>
        <strain evidence="1 2">HU1</strain>
    </source>
</reference>
<dbReference type="RefSeq" id="WP_006294373.1">
    <property type="nucleotide sequence ID" value="NZ_ARPM03000100.1"/>
</dbReference>
<evidence type="ECO:0000313" key="2">
    <source>
        <dbReference type="Proteomes" id="UP000026922"/>
    </source>
</evidence>
<comment type="caution">
    <text evidence="1">The sequence shown here is derived from an EMBL/GenBank/DDBJ whole genome shotgun (WGS) entry which is preliminary data.</text>
</comment>
<evidence type="ECO:0000313" key="1">
    <source>
        <dbReference type="EMBL" id="ETZ05180.1"/>
    </source>
</evidence>
<name>A0A061JGJ4_9PROT</name>